<evidence type="ECO:0000256" key="1">
    <source>
        <dbReference type="SAM" id="MobiDB-lite"/>
    </source>
</evidence>
<evidence type="ECO:0000313" key="2">
    <source>
        <dbReference type="EMBL" id="AON97530.1"/>
    </source>
</evidence>
<sequence length="834" mass="86488">MAKLQVYKFVNPGTSGKETPATSAARTQTLALNRIGGTVSSIGTVISDIEKISIASIKDAKKREQFERRRERRQKDQSAEDSQELVKAGKDKGLQKKVGKKLKGLGLFGFLLDVLKPIGDLLIKIGAFALTTELLKYLGDPENQEKITTFFTKAKFVFDKLKEFGENIAGAIGTGLDFIFGKESTIEERLKSFGTIAAAIAGIGGIIAAAQGAAALLGGAEDLVDGSKGPSPDSDKPKKPKKPTKPAKPTPTNPSGIDAELEGPRGRLSASDVKQLYGDAAEKAYKKVLAERGEDAARVFLGELQESGGSVTKAQKRFNRYVSKGKFPKIDPPKPGLFTRFATGLGDAFGAGKNFLVKGLKGLPAWAGQQYNNLSKAAKVGWENTVKASQAIGEKGKNWANAAGDAFKGGLDKLGAGAKNFFLEKVLTPLKPIIDPIAGKAKQIGQGMFDMLKKLPGMDKAAEVLKKKGINGFGDIATAGSKLGKRAAAILPVVGGLVNLAFAYERAANGDSIGALIEGTSGVLDIAGLATAGAGNVASMLLDGYMFVRDFVPQLQQGEEGVVDAIGARGLKTDIDKVLSKLPKIGEIINTLMGKSNEEENKDARQPMFLGGVVKGIGNAVKSVGKAVSGVMQSPVGQVLGTAASFIPGAAPIMAGINTLATGNPMSMLGMIPGMSGIMSGPIGNIAGSLMSGNIMGAATTGLSMLNPAIGQLAGSILGSGSFNPAGMVTNIANQFGMGGLMESMMGGDVASMAPTIARELGVDPKIVGGVETVTNKAFKEGGISAEYAMQTAMEFVPIPLILNKIVPMQVAVPINTGGGVVSATPTSMTERLQ</sequence>
<reference evidence="2 3" key="1">
    <citation type="journal article" date="2016" name="Environ. Microbiol.">
        <title>Genomic diversification of marine cyanophages into stable ecotypes.</title>
        <authorList>
            <person name="Marston M.F."/>
            <person name="Martiny J.B."/>
        </authorList>
    </citation>
    <scope>NUCLEOTIDE SEQUENCE [LARGE SCALE GENOMIC DNA]</scope>
    <source>
        <strain evidence="2">Fa_02_0709</strain>
    </source>
</reference>
<proteinExistence type="predicted"/>
<feature type="region of interest" description="Disordered" evidence="1">
    <location>
        <begin position="63"/>
        <end position="88"/>
    </location>
</feature>
<feature type="compositionally biased region" description="Basic and acidic residues" evidence="1">
    <location>
        <begin position="63"/>
        <end position="78"/>
    </location>
</feature>
<dbReference type="EMBL" id="KX349226">
    <property type="protein sequence ID" value="AON97530.1"/>
    <property type="molecule type" value="Genomic_DNA"/>
</dbReference>
<dbReference type="Proteomes" id="UP000220257">
    <property type="component" value="Genome"/>
</dbReference>
<name>A0A1D7R812_9CAUD</name>
<accession>A0A1D7R812</accession>
<protein>
    <submittedName>
        <fullName evidence="2">Uncharacterized protein</fullName>
    </submittedName>
</protein>
<gene>
    <name evidence="2" type="ORF">Fa020709_012</name>
</gene>
<evidence type="ECO:0000313" key="3">
    <source>
        <dbReference type="Proteomes" id="UP000220257"/>
    </source>
</evidence>
<organism evidence="2 3">
    <name type="scientific">Synechococcus phage S-RIM2</name>
    <dbReference type="NCBI Taxonomy" id="687800"/>
    <lineage>
        <taxon>Viruses</taxon>
        <taxon>Duplodnaviria</taxon>
        <taxon>Heunggongvirae</taxon>
        <taxon>Uroviricota</taxon>
        <taxon>Caudoviricetes</taxon>
        <taxon>Pantevenvirales</taxon>
        <taxon>Kyanoviridae</taxon>
        <taxon>Nerrivikvirus</taxon>
        <taxon>Nerrivikvirus srim2</taxon>
    </lineage>
</organism>
<feature type="region of interest" description="Disordered" evidence="1">
    <location>
        <begin position="225"/>
        <end position="265"/>
    </location>
</feature>